<name>A0ABQ8GCU8_9PEZI</name>
<feature type="compositionally biased region" description="Basic and acidic residues" evidence="1">
    <location>
        <begin position="847"/>
        <end position="859"/>
    </location>
</feature>
<feature type="region of interest" description="Disordered" evidence="1">
    <location>
        <begin position="355"/>
        <end position="527"/>
    </location>
</feature>
<feature type="region of interest" description="Disordered" evidence="1">
    <location>
        <begin position="102"/>
        <end position="219"/>
    </location>
</feature>
<feature type="compositionally biased region" description="Basic and acidic residues" evidence="1">
    <location>
        <begin position="173"/>
        <end position="189"/>
    </location>
</feature>
<evidence type="ECO:0000313" key="2">
    <source>
        <dbReference type="EMBL" id="KAH7051303.1"/>
    </source>
</evidence>
<feature type="region of interest" description="Disordered" evidence="1">
    <location>
        <begin position="1"/>
        <end position="56"/>
    </location>
</feature>
<sequence>MALQPLRCTPTALLRPTKPPDAAHGLSFASARPSPSPLSSPVPQSASDYQPPAGSCSNAPSALLIHDTPSLICQLHDRPSPTSNCLREASCTMGLFNGVKNAVKRVGGKRNNGARRGKSSQSKQRASTKPQSNGDGFADDEESSLGLEPDERVSLQQPDLDLDPVAPQPQPCPRKESRKESHEELEHDCQQQSRCRSDPSMFQPSKLVAPHTEQPQHLPVIAQEPFVHKPRPKSEPCSSSIHCVEQESQDDVASWPAVLSRPGFEAAHQQAPKGWQSMPLIDDCPLDGDKSPAAYRFPFSSRQSEDHQSFSSVLEKAPSYSRQGRVDSSHPLPVAVSKPYNASIRAELVGVSREDVRKPTLRAQREKPPLEHPQYHGIEQLSSAENDEPLFAGSRRKLSDEPVSPTTQLPEMGRRSPLKYCRPIAESVADSDLADRDACELQDDPEPDASEASSDAESIVSELLPNRTQQYDSRLRRASMSPVPRVSFRGENMGSSGSIRSAEWMRGAPPSSFYPHSDEPDPPAARTRHLAGNHFLRHYRGPSNSPVYNYSPAKQRPSGRPKFSSRPLFPSPEDVERRVLQAREKKRQEEFFKRALEQRAKEVAQREREKEIYHARITKLEYEKRKLAQENGQISLKNNELEKRCTQMASRFTEQRRMLTELEMQKRAQEDFEARLQNNPHGLLTPPDTASSRSTPAGPERVRAWAETLAEPALLNSEALRAQEASQEPEAMQEHGGLGRELRQADNKASCELPDPASTKSSPAHPAKPTHSHLETLPEMSVEFIVQPQPFPAVHKHPTARPPERKAPTPIYSRPDGTVATFGSEQSPVHRNEPELENEQAQRNAKRNNEKKEARHDSVSHQVSQSPVKQYDEQVHRHPPKQVQFEGRPQEASTPNEATPTKPRRYRDVVKLFLKQQPKPVSTGPSPPITPLPRQPILRNKTSFQQMFNNPAVNSTNHPPMSNPSVHQIHDYPDGRQVTQRQQLGNREIQMMPMQQHHPTTVSRQHSMPQLGQTVQSAQYAHQHAHSSPQIPTLNQSERPRGLATHAKNQPRPEAPRKPSAQIFNPFRPSTSHSQHKAAPNTTLRPSTSHGARLPQPSPLPPRPGTSHSTRGGGNLGGSLAPPPVPQLPQGYQSMRSSPQQQQFPITGASSYVYPPPNPLMMPPPTFAANTGGSARSHDTSASHRTQLSKMQHRAYKGLQQNERANAERSAQAAAEANDRRGAAQREREEMERLKREQQPLLAQMPQARARDVLGEGTLRARIREEVMREEKKRIEEERERRDTEERIRRDLEREVRERSRIEGWA</sequence>
<feature type="compositionally biased region" description="Polar residues" evidence="1">
    <location>
        <begin position="1080"/>
        <end position="1090"/>
    </location>
</feature>
<feature type="compositionally biased region" description="Basic and acidic residues" evidence="1">
    <location>
        <begin position="355"/>
        <end position="374"/>
    </location>
</feature>
<feature type="region of interest" description="Disordered" evidence="1">
    <location>
        <begin position="1013"/>
        <end position="1253"/>
    </location>
</feature>
<feature type="region of interest" description="Disordered" evidence="1">
    <location>
        <begin position="715"/>
        <end position="902"/>
    </location>
</feature>
<dbReference type="EMBL" id="JAGTJR010000012">
    <property type="protein sequence ID" value="KAH7051303.1"/>
    <property type="molecule type" value="Genomic_DNA"/>
</dbReference>
<evidence type="ECO:0000313" key="3">
    <source>
        <dbReference type="Proteomes" id="UP000774617"/>
    </source>
</evidence>
<feature type="compositionally biased region" description="Polar residues" evidence="1">
    <location>
        <begin position="1013"/>
        <end position="1037"/>
    </location>
</feature>
<keyword evidence="3" id="KW-1185">Reference proteome</keyword>
<feature type="region of interest" description="Disordered" evidence="1">
    <location>
        <begin position="671"/>
        <end position="703"/>
    </location>
</feature>
<feature type="compositionally biased region" description="Low complexity" evidence="1">
    <location>
        <begin position="1202"/>
        <end position="1216"/>
    </location>
</feature>
<feature type="compositionally biased region" description="Basic and acidic residues" evidence="1">
    <location>
        <begin position="1217"/>
        <end position="1238"/>
    </location>
</feature>
<feature type="compositionally biased region" description="Polar residues" evidence="1">
    <location>
        <begin position="119"/>
        <end position="134"/>
    </location>
</feature>
<evidence type="ECO:0000256" key="1">
    <source>
        <dbReference type="SAM" id="MobiDB-lite"/>
    </source>
</evidence>
<feature type="compositionally biased region" description="Acidic residues" evidence="1">
    <location>
        <begin position="440"/>
        <end position="449"/>
    </location>
</feature>
<feature type="region of interest" description="Disordered" evidence="1">
    <location>
        <begin position="1270"/>
        <end position="1306"/>
    </location>
</feature>
<feature type="region of interest" description="Disordered" evidence="1">
    <location>
        <begin position="263"/>
        <end position="335"/>
    </location>
</feature>
<comment type="caution">
    <text evidence="2">The sequence shown here is derived from an EMBL/GenBank/DDBJ whole genome shotgun (WGS) entry which is preliminary data.</text>
</comment>
<reference evidence="2 3" key="1">
    <citation type="journal article" date="2021" name="Nat. Commun.">
        <title>Genetic determinants of endophytism in the Arabidopsis root mycobiome.</title>
        <authorList>
            <person name="Mesny F."/>
            <person name="Miyauchi S."/>
            <person name="Thiergart T."/>
            <person name="Pickel B."/>
            <person name="Atanasova L."/>
            <person name="Karlsson M."/>
            <person name="Huettel B."/>
            <person name="Barry K.W."/>
            <person name="Haridas S."/>
            <person name="Chen C."/>
            <person name="Bauer D."/>
            <person name="Andreopoulos W."/>
            <person name="Pangilinan J."/>
            <person name="LaButti K."/>
            <person name="Riley R."/>
            <person name="Lipzen A."/>
            <person name="Clum A."/>
            <person name="Drula E."/>
            <person name="Henrissat B."/>
            <person name="Kohler A."/>
            <person name="Grigoriev I.V."/>
            <person name="Martin F.M."/>
            <person name="Hacquard S."/>
        </authorList>
    </citation>
    <scope>NUCLEOTIDE SEQUENCE [LARGE SCALE GENOMIC DNA]</scope>
    <source>
        <strain evidence="2 3">MPI-SDFR-AT-0080</strain>
    </source>
</reference>
<feature type="compositionally biased region" description="Polar residues" evidence="1">
    <location>
        <begin position="1130"/>
        <end position="1150"/>
    </location>
</feature>
<dbReference type="Proteomes" id="UP000774617">
    <property type="component" value="Unassembled WGS sequence"/>
</dbReference>
<organism evidence="2 3">
    <name type="scientific">Macrophomina phaseolina</name>
    <dbReference type="NCBI Taxonomy" id="35725"/>
    <lineage>
        <taxon>Eukaryota</taxon>
        <taxon>Fungi</taxon>
        <taxon>Dikarya</taxon>
        <taxon>Ascomycota</taxon>
        <taxon>Pezizomycotina</taxon>
        <taxon>Dothideomycetes</taxon>
        <taxon>Dothideomycetes incertae sedis</taxon>
        <taxon>Botryosphaeriales</taxon>
        <taxon>Botryosphaeriaceae</taxon>
        <taxon>Macrophomina</taxon>
    </lineage>
</organism>
<proteinExistence type="predicted"/>
<protein>
    <submittedName>
        <fullName evidence="2">Uncharacterized protein</fullName>
    </submittedName>
</protein>
<accession>A0ABQ8GCU8</accession>
<feature type="region of interest" description="Disordered" evidence="1">
    <location>
        <begin position="552"/>
        <end position="575"/>
    </location>
</feature>
<gene>
    <name evidence="2" type="ORF">B0J12DRAFT_699361</name>
</gene>
<feature type="compositionally biased region" description="Pro residues" evidence="1">
    <location>
        <begin position="1154"/>
        <end position="1166"/>
    </location>
</feature>
<feature type="compositionally biased region" description="Basic residues" evidence="1">
    <location>
        <begin position="102"/>
        <end position="118"/>
    </location>
</feature>
<feature type="compositionally biased region" description="Basic and acidic residues" evidence="1">
    <location>
        <begin position="737"/>
        <end position="746"/>
    </location>
</feature>